<evidence type="ECO:0000313" key="17">
    <source>
        <dbReference type="Proteomes" id="UP000695000"/>
    </source>
</evidence>
<reference evidence="18" key="1">
    <citation type="submission" date="2025-08" db="UniProtKB">
        <authorList>
            <consortium name="RefSeq"/>
        </authorList>
    </citation>
    <scope>IDENTIFICATION</scope>
    <source>
        <tissue evidence="18">Whole Larva</tissue>
    </source>
</reference>
<dbReference type="Proteomes" id="UP000695000">
    <property type="component" value="Unplaced"/>
</dbReference>
<feature type="region of interest" description="Disordered" evidence="14">
    <location>
        <begin position="68"/>
        <end position="90"/>
    </location>
</feature>
<keyword evidence="6 15" id="KW-0812">Transmembrane</keyword>
<evidence type="ECO:0000313" key="18">
    <source>
        <dbReference type="RefSeq" id="XP_017778208.1"/>
    </source>
</evidence>
<sequence length="475" mass="53877">MALLTGTIAVLGSIFFTPFLMLLLCIIFLASIGKSIGVRRLYIKLLLMIFEYGRANIETAQKNAGLALPAESEDESHGSSNKTAVTSQQPQINGMKKTDVVLTNGNTISRDDKHILVPDLKNGSDDEATVDKDDFDLSNCFDYIKAGMEAIIEDQVTSRFEAEELKNWNLMTRTNRRYEFISWRLTVIWMCGFIIRYCFLFPLRVVICFFGVMWLTLCTALVGYLADGPFKQWLNRRISIMCFGILSAALSSVITYHNEGENRPSAAGICVANHTSPIDVLVLMCDNCYSLIGQRHGGFLGVLQRALARASPHIWFERSEVKDRHAVARKLKEHVSNPSNPPILIFPEGTCINNTSVMQFKKGSFEVGSVIYPVAIKYDPRFGDAFWNSSRYSMMQYLYMMMTSWAIVCEVWYLPPMHQKEGESAIDFANRVKGVIAKQGGLVDLVWDGQLKRVKPKKEWMERQQEEFSKRLKVE</sequence>
<feature type="compositionally biased region" description="Polar residues" evidence="14">
    <location>
        <begin position="78"/>
        <end position="90"/>
    </location>
</feature>
<evidence type="ECO:0000256" key="5">
    <source>
        <dbReference type="ARBA" id="ARBA00022679"/>
    </source>
</evidence>
<evidence type="ECO:0000256" key="11">
    <source>
        <dbReference type="ARBA" id="ARBA00023264"/>
    </source>
</evidence>
<evidence type="ECO:0000259" key="16">
    <source>
        <dbReference type="SMART" id="SM00563"/>
    </source>
</evidence>
<keyword evidence="17" id="KW-1185">Reference proteome</keyword>
<keyword evidence="7 15" id="KW-1133">Transmembrane helix</keyword>
<comment type="similarity">
    <text evidence="3">Belongs to the 1-acyl-sn-glycerol-3-phosphate acyltransferase family.</text>
</comment>
<dbReference type="RefSeq" id="XP_017778208.1">
    <property type="nucleotide sequence ID" value="XM_017922719.1"/>
</dbReference>
<evidence type="ECO:0000256" key="9">
    <source>
        <dbReference type="ARBA" id="ARBA00023136"/>
    </source>
</evidence>
<dbReference type="InterPro" id="IPR002123">
    <property type="entry name" value="Plipid/glycerol_acylTrfase"/>
</dbReference>
<dbReference type="InterPro" id="IPR045252">
    <property type="entry name" value="LPCAT1-like"/>
</dbReference>
<evidence type="ECO:0000256" key="3">
    <source>
        <dbReference type="ARBA" id="ARBA00008655"/>
    </source>
</evidence>
<dbReference type="PANTHER" id="PTHR23063:SF2">
    <property type="entry name" value="GLYCEROL-3-PHOSPHATE ACYLTRANSFERASE 4, ISOFORM D-RELATED"/>
    <property type="match status" value="1"/>
</dbReference>
<protein>
    <submittedName>
        <fullName evidence="18">Glycerol-3-phosphate acyltransferase 4 isoform X1</fullName>
    </submittedName>
</protein>
<evidence type="ECO:0000256" key="14">
    <source>
        <dbReference type="SAM" id="MobiDB-lite"/>
    </source>
</evidence>
<dbReference type="SMART" id="SM00563">
    <property type="entry name" value="PlsC"/>
    <property type="match status" value="1"/>
</dbReference>
<keyword evidence="12 18" id="KW-0012">Acyltransferase</keyword>
<comment type="pathway">
    <text evidence="13">Phospholipid metabolism.</text>
</comment>
<gene>
    <name evidence="18" type="primary">LOC108563906</name>
</gene>
<feature type="domain" description="Phospholipid/glycerol acyltransferase" evidence="16">
    <location>
        <begin position="268"/>
        <end position="379"/>
    </location>
</feature>
<keyword evidence="4" id="KW-0444">Lipid biosynthesis</keyword>
<dbReference type="GO" id="GO:0016746">
    <property type="term" value="F:acyltransferase activity"/>
    <property type="evidence" value="ECO:0007669"/>
    <property type="project" value="UniProtKB-KW"/>
</dbReference>
<comment type="subcellular location">
    <subcellularLocation>
        <location evidence="1">Membrane</location>
    </subcellularLocation>
</comment>
<proteinExistence type="inferred from homology"/>
<feature type="transmembrane region" description="Helical" evidence="15">
    <location>
        <begin position="203"/>
        <end position="226"/>
    </location>
</feature>
<evidence type="ECO:0000256" key="13">
    <source>
        <dbReference type="ARBA" id="ARBA00025707"/>
    </source>
</evidence>
<keyword evidence="11" id="KW-1208">Phospholipid metabolism</keyword>
<evidence type="ECO:0000256" key="1">
    <source>
        <dbReference type="ARBA" id="ARBA00004370"/>
    </source>
</evidence>
<evidence type="ECO:0000256" key="2">
    <source>
        <dbReference type="ARBA" id="ARBA00005189"/>
    </source>
</evidence>
<dbReference type="SUPFAM" id="SSF69593">
    <property type="entry name" value="Glycerol-3-phosphate (1)-acyltransferase"/>
    <property type="match status" value="1"/>
</dbReference>
<comment type="pathway">
    <text evidence="2">Lipid metabolism.</text>
</comment>
<accession>A0ABM1MUF8</accession>
<evidence type="ECO:0000256" key="6">
    <source>
        <dbReference type="ARBA" id="ARBA00022692"/>
    </source>
</evidence>
<evidence type="ECO:0000256" key="8">
    <source>
        <dbReference type="ARBA" id="ARBA00023098"/>
    </source>
</evidence>
<feature type="transmembrane region" description="Helical" evidence="15">
    <location>
        <begin position="180"/>
        <end position="197"/>
    </location>
</feature>
<evidence type="ECO:0000256" key="4">
    <source>
        <dbReference type="ARBA" id="ARBA00022516"/>
    </source>
</evidence>
<dbReference type="CDD" id="cd07991">
    <property type="entry name" value="LPLAT_LPCAT1-like"/>
    <property type="match status" value="1"/>
</dbReference>
<keyword evidence="8" id="KW-0443">Lipid metabolism</keyword>
<evidence type="ECO:0000256" key="12">
    <source>
        <dbReference type="ARBA" id="ARBA00023315"/>
    </source>
</evidence>
<dbReference type="GeneID" id="108563906"/>
<dbReference type="Pfam" id="PF01553">
    <property type="entry name" value="Acyltransferase"/>
    <property type="match status" value="1"/>
</dbReference>
<keyword evidence="5" id="KW-0808">Transferase</keyword>
<feature type="transmembrane region" description="Helical" evidence="15">
    <location>
        <begin position="238"/>
        <end position="256"/>
    </location>
</feature>
<keyword evidence="9 15" id="KW-0472">Membrane</keyword>
<organism evidence="17 18">
    <name type="scientific">Nicrophorus vespilloides</name>
    <name type="common">Boreal carrion beetle</name>
    <dbReference type="NCBI Taxonomy" id="110193"/>
    <lineage>
        <taxon>Eukaryota</taxon>
        <taxon>Metazoa</taxon>
        <taxon>Ecdysozoa</taxon>
        <taxon>Arthropoda</taxon>
        <taxon>Hexapoda</taxon>
        <taxon>Insecta</taxon>
        <taxon>Pterygota</taxon>
        <taxon>Neoptera</taxon>
        <taxon>Endopterygota</taxon>
        <taxon>Coleoptera</taxon>
        <taxon>Polyphaga</taxon>
        <taxon>Staphyliniformia</taxon>
        <taxon>Silphidae</taxon>
        <taxon>Nicrophorinae</taxon>
        <taxon>Nicrophorus</taxon>
    </lineage>
</organism>
<name>A0ABM1MUF8_NICVS</name>
<evidence type="ECO:0000256" key="7">
    <source>
        <dbReference type="ARBA" id="ARBA00022989"/>
    </source>
</evidence>
<keyword evidence="10" id="KW-0594">Phospholipid biosynthesis</keyword>
<feature type="transmembrane region" description="Helical" evidence="15">
    <location>
        <begin position="6"/>
        <end position="30"/>
    </location>
</feature>
<dbReference type="PANTHER" id="PTHR23063">
    <property type="entry name" value="PHOSPHOLIPID ACYLTRANSFERASE"/>
    <property type="match status" value="1"/>
</dbReference>
<evidence type="ECO:0000256" key="15">
    <source>
        <dbReference type="SAM" id="Phobius"/>
    </source>
</evidence>
<evidence type="ECO:0000256" key="10">
    <source>
        <dbReference type="ARBA" id="ARBA00023209"/>
    </source>
</evidence>